<dbReference type="EMBL" id="JBHSBL010000015">
    <property type="protein sequence ID" value="MFC4066273.1"/>
    <property type="molecule type" value="Genomic_DNA"/>
</dbReference>
<protein>
    <submittedName>
        <fullName evidence="1">Uncharacterized protein</fullName>
    </submittedName>
</protein>
<dbReference type="RefSeq" id="WP_378067243.1">
    <property type="nucleotide sequence ID" value="NZ_JBHSBL010000015.1"/>
</dbReference>
<organism evidence="1 2">
    <name type="scientific">Actinoplanes subglobosus</name>
    <dbReference type="NCBI Taxonomy" id="1547892"/>
    <lineage>
        <taxon>Bacteria</taxon>
        <taxon>Bacillati</taxon>
        <taxon>Actinomycetota</taxon>
        <taxon>Actinomycetes</taxon>
        <taxon>Micromonosporales</taxon>
        <taxon>Micromonosporaceae</taxon>
        <taxon>Actinoplanes</taxon>
    </lineage>
</organism>
<evidence type="ECO:0000313" key="1">
    <source>
        <dbReference type="EMBL" id="MFC4066273.1"/>
    </source>
</evidence>
<reference evidence="2" key="1">
    <citation type="journal article" date="2019" name="Int. J. Syst. Evol. Microbiol.">
        <title>The Global Catalogue of Microorganisms (GCM) 10K type strain sequencing project: providing services to taxonomists for standard genome sequencing and annotation.</title>
        <authorList>
            <consortium name="The Broad Institute Genomics Platform"/>
            <consortium name="The Broad Institute Genome Sequencing Center for Infectious Disease"/>
            <person name="Wu L."/>
            <person name="Ma J."/>
        </authorList>
    </citation>
    <scope>NUCLEOTIDE SEQUENCE [LARGE SCALE GENOMIC DNA]</scope>
    <source>
        <strain evidence="2">TBRC 5832</strain>
    </source>
</reference>
<keyword evidence="2" id="KW-1185">Reference proteome</keyword>
<sequence>MYSADFYSRYAEVGRAGKRRDPIHPELDIRAWRSLVQWCVEGYDDNLYEYHADLWIRRLLQW</sequence>
<comment type="caution">
    <text evidence="1">The sequence shown here is derived from an EMBL/GenBank/DDBJ whole genome shotgun (WGS) entry which is preliminary data.</text>
</comment>
<dbReference type="Proteomes" id="UP001595867">
    <property type="component" value="Unassembled WGS sequence"/>
</dbReference>
<evidence type="ECO:0000313" key="2">
    <source>
        <dbReference type="Proteomes" id="UP001595867"/>
    </source>
</evidence>
<proteinExistence type="predicted"/>
<gene>
    <name evidence="1" type="ORF">ACFO0C_15170</name>
</gene>
<name>A0ABV8IPW8_9ACTN</name>
<accession>A0ABV8IPW8</accession>